<dbReference type="EMBL" id="KX344445">
    <property type="protein sequence ID" value="ANT41047.1"/>
    <property type="molecule type" value="Genomic_DNA"/>
</dbReference>
<accession>A0A1B1PA61</accession>
<keyword evidence="2" id="KW-1185">Reference proteome</keyword>
<proteinExistence type="predicted"/>
<gene>
    <name evidence="1" type="ORF">SEA_NANODON_43</name>
</gene>
<dbReference type="OrthoDB" id="26804at10239"/>
<dbReference type="KEGG" id="vg:29080444"/>
<protein>
    <submittedName>
        <fullName evidence="1">Uncharacterized protein</fullName>
    </submittedName>
</protein>
<dbReference type="InterPro" id="IPR055611">
    <property type="entry name" value="DUF7187"/>
</dbReference>
<dbReference type="RefSeq" id="YP_009287827.1">
    <property type="nucleotide sequence ID" value="NC_031078.1"/>
</dbReference>
<organism evidence="1 2">
    <name type="scientific">Streptomyces phage Nanodon</name>
    <dbReference type="NCBI Taxonomy" id="1873777"/>
    <lineage>
        <taxon>Viruses</taxon>
        <taxon>Duplodnaviria</taxon>
        <taxon>Heunggongvirae</taxon>
        <taxon>Uroviricota</taxon>
        <taxon>Caudoviricetes</taxon>
        <taxon>Arquatrovirinae</taxon>
        <taxon>Likavirus</taxon>
        <taxon>Likavirus nanodon</taxon>
    </lineage>
</organism>
<reference evidence="2" key="1">
    <citation type="submission" date="2016-05" db="EMBL/GenBank/DDBJ databases">
        <authorList>
            <person name="Adebesin M.O."/>
            <person name="Ahama K."/>
            <person name="Alekasir E.M.M."/>
            <person name="Ali S."/>
            <person name="Aligholizadeh E."/>
            <person name="Allison J.M."/>
            <person name="Alzaher A."/>
            <person name="Andaya C.D."/>
            <person name="Asfaw S."/>
            <person name="Bansal N."/>
            <person name="Beauchard M.A."/>
            <person name="Betancourt K.A."/>
            <person name="Bhatia B."/>
            <person name="Boretti N.A."/>
            <person name="Brondi J.N."/>
            <person name="Byrd C.E."/>
            <person name="Cao A."/>
            <person name="Cardosa E.A."/>
            <person name="Carter A."/>
            <person name="Chen S."/>
            <person name="Chen Y."/>
            <person name="Clara Vega K."/>
            <person name="Cobuzzi M."/>
            <person name="Conn O.L."/>
            <person name="Crosby I.A."/>
            <person name="Daly S.B."/>
            <person name="DePaz I.X."/>
            <person name="Dhaurali S."/>
            <person name="Dowdy K.M."/>
            <person name="Edokobi N.B."/>
            <person name="Ekanayake A.B."/>
            <person name="Ekekwe S.O."/>
            <person name="Emond M.A."/>
            <person name="Endres L."/>
            <person name="Eng S."/>
            <person name="Felkoski S.A."/>
            <person name="Gant C.D."/>
            <person name="Gaskin B."/>
            <person name="Gondal S."/>
            <person name="Gutmann J."/>
            <person name="Ha T.-A."/>
            <person name="Habteyes H."/>
            <person name="Hariri O."/>
            <person name="Healey R.M."/>
            <person name="Heins J.L."/>
            <person name="Henderson A.L."/>
            <person name="Hernandez F.M.D."/>
            <person name="Hoang P.T."/>
            <person name="Hope K.T."/>
            <person name="Husna A."/>
            <person name="Hussain A."/>
            <person name="Imani O."/>
            <person name="Jackson N.L."/>
            <person name="Jacob V.M."/>
            <person name="Kang C."/>
            <person name="Kantov R.M."/>
            <person name="Kavuru S."/>
            <person name="Kerr M.S.-J.E."/>
            <person name="Khan O.A."/>
            <person name="Khan T.M."/>
            <person name="King T."/>
            <person name="Kulkarni R."/>
            <person name="Li A."/>
            <person name="Maczka C."/>
            <person name="Maisonet E."/>
            <person name="Majethia P.M."/>
            <person name="Malik D.A."/>
            <person name="Mariam A."/>
            <person name="Marquess E.B."/>
            <person name="Mattison J."/>
            <person name="McDonald N."/>
            <person name="Mehr S."/>
            <person name="Mengers S.R."/>
            <person name="Michaels D.P."/>
            <person name="Mondal S."/>
            <person name="Monney de Bebohi F."/>
            <person name="Nakhleh S.I."/>
            <person name="Ndubuizu N.C."/>
            <person name="Nguyen A.H."/>
            <person name="Nguyen K.M."/>
            <person name="Nguyen M.T."/>
            <person name="Nicholas M.L."/>
            <person name="Nimalan J.P."/>
            <person name="O'Connell R.A."/>
            <person name="Odoi E."/>
            <person name="Ojo L."/>
            <person name="Okoye A.E."/>
            <person name="Olateru-Olagbegi O."/>
            <person name="Osei K.V."/>
            <person name="Osei-Tutu A."/>
            <person name="Palilla A.M."/>
            <person name="Pancholi S."/>
            <person name="Park J.H.M."/>
            <person name="Patel K."/>
            <person name="Patel P."/>
            <person name="Pennington E."/>
            <person name="Peterson R.E."/>
            <person name="Pon J."/>
            <person name="Pourkarim H."/>
            <person name="Reed M.L."/>
            <person name="Rottman V."/>
            <person name="Salazar J."/>
            <person name="Samet S."/>
            <person name="Sendze O."/>
            <person name="Stelmack M.A."/>
            <person name="Stinnett R."/>
            <person name="Tchouaga A.L.N."/>
            <person name="Thompson E.M."/>
            <person name="Tran N.G."/>
            <person name="Truong T."/>
            <person name="Udo J.A."/>
            <person name="Verona L.T."/>
            <person name="Vu T.-Q."/>
            <person name="Wade J."/>
            <person name="Wang N.Q."/>
            <person name="Waters Z.M."/>
            <person name="Wellman R.J."/>
            <person name="Woldegabreal S."/>
            <person name="Yee A.C."/>
            <person name="Yirefu M."/>
            <person name="Zahangir S."/>
            <person name="Zhai Y."/>
            <person name="Devine C.L."/>
            <person name="Liao K."/>
            <person name="Prasad P.K."/>
            <person name="Ruthenberg K.J."/>
            <person name="Shonk J.A."/>
            <person name="Way M."/>
            <person name="Yousufi H.K."/>
            <person name="Cao L."/>
            <person name="Fox J."/>
            <person name="Hobbs E."/>
            <person name="Kilic S."/>
            <person name="Nunn R."/>
            <person name="Patel R."/>
            <person name="Rubenstein M."/>
            <person name="Erill I."/>
            <person name="Caruso S.M."/>
            <person name="Hughes L.E."/>
            <person name="Garlena R.A."/>
            <person name="Russell D.A."/>
            <person name="Pope W.H."/>
            <person name="Jacobs-Sera D."/>
            <person name="Hendrix R.W."/>
            <person name="Hatfull G.F."/>
        </authorList>
    </citation>
    <scope>NUCLEOTIDE SEQUENCE [LARGE SCALE GENOMIC DNA]</scope>
</reference>
<sequence>MSFEEDDIEIAGGDPFSEVKRVASLLGDLRRELVKEGFSEDHAFQLCETALIHEVAGL</sequence>
<dbReference type="GeneID" id="29080444"/>
<evidence type="ECO:0000313" key="2">
    <source>
        <dbReference type="Proteomes" id="UP000202682"/>
    </source>
</evidence>
<evidence type="ECO:0000313" key="1">
    <source>
        <dbReference type="EMBL" id="ANT41047.1"/>
    </source>
</evidence>
<name>A0A1B1PA61_9CAUD</name>
<dbReference type="Pfam" id="PF23816">
    <property type="entry name" value="DUF7187"/>
    <property type="match status" value="1"/>
</dbReference>
<dbReference type="Proteomes" id="UP000202682">
    <property type="component" value="Segment"/>
</dbReference>